<feature type="chain" id="PRO_5045316809" description="DNase1 protein" evidence="1">
    <location>
        <begin position="20"/>
        <end position="178"/>
    </location>
</feature>
<reference evidence="3" key="1">
    <citation type="submission" date="2024-06" db="EMBL/GenBank/DDBJ databases">
        <title>Draft Genome Sequences of Epichloe bromicola Strains Isolated from Elymus ciliaris.</title>
        <authorList>
            <consortium name="Epichloe bromicola genome sequencing consortium"/>
            <person name="Miura A."/>
            <person name="Imano S."/>
            <person name="Ashida A."/>
            <person name="Sato I."/>
            <person name="Chiba S."/>
            <person name="Tanaka A."/>
            <person name="Camagna M."/>
            <person name="Takemoto D."/>
        </authorList>
    </citation>
    <scope>NUCLEOTIDE SEQUENCE [LARGE SCALE GENOMIC DNA]</scope>
    <source>
        <strain evidence="3">DP</strain>
    </source>
</reference>
<accession>A0ABQ0CGN4</accession>
<dbReference type="Proteomes" id="UP001562357">
    <property type="component" value="Unassembled WGS sequence"/>
</dbReference>
<evidence type="ECO:0000313" key="2">
    <source>
        <dbReference type="EMBL" id="GAB0132600.1"/>
    </source>
</evidence>
<gene>
    <name evidence="2" type="primary">g1031</name>
    <name evidence="2" type="ORF">EsDP_00001031</name>
</gene>
<feature type="signal peptide" evidence="1">
    <location>
        <begin position="1"/>
        <end position="19"/>
    </location>
</feature>
<keyword evidence="3" id="KW-1185">Reference proteome</keyword>
<name>A0ABQ0CGN4_9HYPO</name>
<comment type="caution">
    <text evidence="2">The sequence shown here is derived from an EMBL/GenBank/DDBJ whole genome shotgun (WGS) entry which is preliminary data.</text>
</comment>
<evidence type="ECO:0000256" key="1">
    <source>
        <dbReference type="SAM" id="SignalP"/>
    </source>
</evidence>
<dbReference type="EMBL" id="BAAFGZ010000021">
    <property type="protein sequence ID" value="GAB0132600.1"/>
    <property type="molecule type" value="Genomic_DNA"/>
</dbReference>
<keyword evidence="1" id="KW-0732">Signal</keyword>
<sequence length="178" mass="19677">MQFATSVLALVASAAAVSASSVTFWTLDNVTRTIHFTPSVGYAEVKSVTVSNKEKTKVTFPTEKWKGNYYAVQKGQENKPGMLGEVNFHDWEDMTYFDVSAIVDPADHANVKQMWPADGQWPMSGCEVFPCDNAYWLPDDIQTKVTKESDLITTLGHGSSGLNFAQAQQSTSERKNAR</sequence>
<proteinExistence type="predicted"/>
<organism evidence="2 3">
    <name type="scientific">Epichloe bromicola</name>
    <dbReference type="NCBI Taxonomy" id="79588"/>
    <lineage>
        <taxon>Eukaryota</taxon>
        <taxon>Fungi</taxon>
        <taxon>Dikarya</taxon>
        <taxon>Ascomycota</taxon>
        <taxon>Pezizomycotina</taxon>
        <taxon>Sordariomycetes</taxon>
        <taxon>Hypocreomycetidae</taxon>
        <taxon>Hypocreales</taxon>
        <taxon>Clavicipitaceae</taxon>
        <taxon>Epichloe</taxon>
    </lineage>
</organism>
<evidence type="ECO:0008006" key="4">
    <source>
        <dbReference type="Google" id="ProtNLM"/>
    </source>
</evidence>
<evidence type="ECO:0000313" key="3">
    <source>
        <dbReference type="Proteomes" id="UP001562357"/>
    </source>
</evidence>
<protein>
    <recommendedName>
        <fullName evidence="4">DNase1 protein</fullName>
    </recommendedName>
</protein>